<dbReference type="Proteomes" id="UP000192578">
    <property type="component" value="Unassembled WGS sequence"/>
</dbReference>
<feature type="transmembrane region" description="Helical" evidence="10">
    <location>
        <begin position="100"/>
        <end position="123"/>
    </location>
</feature>
<sequence length="572" mass="64300">MAPLVVWNGTTPGVVVDDDCDWNCSSASNGNFSMFGFRNSFSLQQSNDVYLDQNPEEVSQRNFQAGILFLLSLLGVVFNVPIILLLLIKRYRYQQTFRNIDLLILHLALADLLVALFCMLADAIWKLTYHWLAGNAACKAVKFIQMFSLYASTFIIMAISVDRCMVISNPLPRVSQHSVVKGLMSGAWLLAALCSIPQLHVFRLEKAPFTVDNRDLWQCCTHGAYSQPWQETAYVLFTFAIIFAAPLLVIFASYTIIFLRLNQKTRAILSPKKCTLRRSYSGSETGRREYTMKRAKRKALWVSVLVITAFVVCWAPYHIAMIYFVHARQGMDDAVLINALQNIFFFGMSNSVINPVIYGAFHFLRKPTRQFIKHDAAAASLGQYQSVLGSQSRSTTAIVDLLNGLLISTVDDPGRRSCVGETDRLGKDWTTYRRGGQSAGGIHRLWEERIVCWRNGPSVERTEHLWKNRIHCERNGLSVEGTDYPLSERNIFGRNGPSAGGTDHLLKQGSIRRLKSWCLNELVLLELKLLAVSTGAKITWTHISAITPYGKLPALRIAVEEGRSWQCPAGSL</sequence>
<evidence type="ECO:0000259" key="11">
    <source>
        <dbReference type="PROSITE" id="PS50262"/>
    </source>
</evidence>
<evidence type="ECO:0000256" key="1">
    <source>
        <dbReference type="ARBA" id="ARBA00004651"/>
    </source>
</evidence>
<dbReference type="AlphaFoldDB" id="A0A1W0W9H9"/>
<feature type="transmembrane region" description="Helical" evidence="10">
    <location>
        <begin position="65"/>
        <end position="88"/>
    </location>
</feature>
<keyword evidence="2" id="KW-1003">Cell membrane</keyword>
<keyword evidence="7 9" id="KW-0675">Receptor</keyword>
<dbReference type="Gene3D" id="1.20.1070.10">
    <property type="entry name" value="Rhodopsin 7-helix transmembrane proteins"/>
    <property type="match status" value="1"/>
</dbReference>
<dbReference type="PANTHER" id="PTHR24230:SF163">
    <property type="entry name" value="CORAZONIN RECEPTOR, ISOFORM B"/>
    <property type="match status" value="1"/>
</dbReference>
<accession>A0A1W0W9H9</accession>
<comment type="caution">
    <text evidence="12">The sequence shown here is derived from an EMBL/GenBank/DDBJ whole genome shotgun (WGS) entry which is preliminary data.</text>
</comment>
<keyword evidence="6 10" id="KW-0472">Membrane</keyword>
<evidence type="ECO:0000256" key="4">
    <source>
        <dbReference type="ARBA" id="ARBA00022989"/>
    </source>
</evidence>
<dbReference type="Pfam" id="PF00001">
    <property type="entry name" value="7tm_1"/>
    <property type="match status" value="1"/>
</dbReference>
<gene>
    <name evidence="12" type="ORF">BV898_13835</name>
</gene>
<evidence type="ECO:0000256" key="7">
    <source>
        <dbReference type="ARBA" id="ARBA00023170"/>
    </source>
</evidence>
<keyword evidence="5 9" id="KW-0297">G-protein coupled receptor</keyword>
<evidence type="ECO:0000256" key="6">
    <source>
        <dbReference type="ARBA" id="ARBA00023136"/>
    </source>
</evidence>
<dbReference type="GO" id="GO:0005886">
    <property type="term" value="C:plasma membrane"/>
    <property type="evidence" value="ECO:0007669"/>
    <property type="project" value="UniProtKB-SubCell"/>
</dbReference>
<evidence type="ECO:0000256" key="2">
    <source>
        <dbReference type="ARBA" id="ARBA00022475"/>
    </source>
</evidence>
<dbReference type="PANTHER" id="PTHR24230">
    <property type="entry name" value="G-PROTEIN COUPLED RECEPTOR"/>
    <property type="match status" value="1"/>
</dbReference>
<name>A0A1W0W9H9_HYPEX</name>
<evidence type="ECO:0000256" key="9">
    <source>
        <dbReference type="RuleBase" id="RU000688"/>
    </source>
</evidence>
<comment type="similarity">
    <text evidence="9">Belongs to the G-protein coupled receptor 1 family.</text>
</comment>
<keyword evidence="3 9" id="KW-0812">Transmembrane</keyword>
<dbReference type="EMBL" id="MTYJ01000159">
    <property type="protein sequence ID" value="OQV11867.1"/>
    <property type="molecule type" value="Genomic_DNA"/>
</dbReference>
<dbReference type="OrthoDB" id="6022667at2759"/>
<feature type="transmembrane region" description="Helical" evidence="10">
    <location>
        <begin position="343"/>
        <end position="364"/>
    </location>
</feature>
<feature type="transmembrane region" description="Helical" evidence="10">
    <location>
        <begin position="182"/>
        <end position="202"/>
    </location>
</feature>
<protein>
    <submittedName>
        <fullName evidence="12">Gonadotropin-releasing hormone II receptor</fullName>
    </submittedName>
</protein>
<dbReference type="SUPFAM" id="SSF81321">
    <property type="entry name" value="Family A G protein-coupled receptor-like"/>
    <property type="match status" value="1"/>
</dbReference>
<evidence type="ECO:0000256" key="8">
    <source>
        <dbReference type="ARBA" id="ARBA00023224"/>
    </source>
</evidence>
<dbReference type="InterPro" id="IPR000276">
    <property type="entry name" value="GPCR_Rhodpsn"/>
</dbReference>
<organism evidence="12 13">
    <name type="scientific">Hypsibius exemplaris</name>
    <name type="common">Freshwater tardigrade</name>
    <dbReference type="NCBI Taxonomy" id="2072580"/>
    <lineage>
        <taxon>Eukaryota</taxon>
        <taxon>Metazoa</taxon>
        <taxon>Ecdysozoa</taxon>
        <taxon>Tardigrada</taxon>
        <taxon>Eutardigrada</taxon>
        <taxon>Parachela</taxon>
        <taxon>Hypsibioidea</taxon>
        <taxon>Hypsibiidae</taxon>
        <taxon>Hypsibius</taxon>
    </lineage>
</organism>
<dbReference type="PRINTS" id="PR00237">
    <property type="entry name" value="GPCRRHODOPSN"/>
</dbReference>
<evidence type="ECO:0000313" key="12">
    <source>
        <dbReference type="EMBL" id="OQV11867.1"/>
    </source>
</evidence>
<evidence type="ECO:0000256" key="3">
    <source>
        <dbReference type="ARBA" id="ARBA00022692"/>
    </source>
</evidence>
<proteinExistence type="inferred from homology"/>
<dbReference type="InterPro" id="IPR017452">
    <property type="entry name" value="GPCR_Rhodpsn_7TM"/>
</dbReference>
<keyword evidence="8 9" id="KW-0807">Transducer</keyword>
<keyword evidence="4 10" id="KW-1133">Transmembrane helix</keyword>
<evidence type="ECO:0000256" key="5">
    <source>
        <dbReference type="ARBA" id="ARBA00023040"/>
    </source>
</evidence>
<feature type="domain" description="G-protein coupled receptors family 1 profile" evidence="11">
    <location>
        <begin position="78"/>
        <end position="358"/>
    </location>
</feature>
<dbReference type="PROSITE" id="PS00237">
    <property type="entry name" value="G_PROTEIN_RECEP_F1_1"/>
    <property type="match status" value="1"/>
</dbReference>
<feature type="transmembrane region" description="Helical" evidence="10">
    <location>
        <begin position="234"/>
        <end position="259"/>
    </location>
</feature>
<keyword evidence="13" id="KW-1185">Reference proteome</keyword>
<reference evidence="13" key="1">
    <citation type="submission" date="2017-01" db="EMBL/GenBank/DDBJ databases">
        <title>Comparative genomics of anhydrobiosis in the tardigrade Hypsibius dujardini.</title>
        <authorList>
            <person name="Yoshida Y."/>
            <person name="Koutsovoulos G."/>
            <person name="Laetsch D."/>
            <person name="Stevens L."/>
            <person name="Kumar S."/>
            <person name="Horikawa D."/>
            <person name="Ishino K."/>
            <person name="Komine S."/>
            <person name="Tomita M."/>
            <person name="Blaxter M."/>
            <person name="Arakawa K."/>
        </authorList>
    </citation>
    <scope>NUCLEOTIDE SEQUENCE [LARGE SCALE GENOMIC DNA]</scope>
    <source>
        <strain evidence="13">Z151</strain>
    </source>
</reference>
<feature type="transmembrane region" description="Helical" evidence="10">
    <location>
        <begin position="143"/>
        <end position="161"/>
    </location>
</feature>
<dbReference type="GO" id="GO:0035237">
    <property type="term" value="F:corazonin receptor activity"/>
    <property type="evidence" value="ECO:0007669"/>
    <property type="project" value="TreeGrafter"/>
</dbReference>
<dbReference type="PROSITE" id="PS50262">
    <property type="entry name" value="G_PROTEIN_RECEP_F1_2"/>
    <property type="match status" value="1"/>
</dbReference>
<comment type="subcellular location">
    <subcellularLocation>
        <location evidence="1">Cell membrane</location>
        <topology evidence="1">Multi-pass membrane protein</topology>
    </subcellularLocation>
</comment>
<evidence type="ECO:0000256" key="10">
    <source>
        <dbReference type="SAM" id="Phobius"/>
    </source>
</evidence>
<evidence type="ECO:0000313" key="13">
    <source>
        <dbReference type="Proteomes" id="UP000192578"/>
    </source>
</evidence>
<feature type="transmembrane region" description="Helical" evidence="10">
    <location>
        <begin position="299"/>
        <end position="323"/>
    </location>
</feature>